<dbReference type="OrthoDB" id="573082at2"/>
<reference evidence="1 3" key="1">
    <citation type="journal article" date="2016" name="Genome Announc.">
        <title>Complete Genome Sequence of the Amino Acid-Fermenting Clostridium propionicum X2 (DSM 1682).</title>
        <authorList>
            <person name="Poehlein A."/>
            <person name="Schlien K."/>
            <person name="Chowdhury N.P."/>
            <person name="Gottschalk G."/>
            <person name="Buckel W."/>
            <person name="Daniel R."/>
        </authorList>
    </citation>
    <scope>NUCLEOTIDE SEQUENCE [LARGE SCALE GENOMIC DNA]</scope>
    <source>
        <strain evidence="1 3">X2</strain>
    </source>
</reference>
<evidence type="ECO:0000313" key="2">
    <source>
        <dbReference type="EMBL" id="SHE68915.1"/>
    </source>
</evidence>
<reference evidence="3" key="2">
    <citation type="submission" date="2016-01" db="EMBL/GenBank/DDBJ databases">
        <authorList>
            <person name="Poehlein A."/>
            <person name="Schlien K."/>
            <person name="Gottschalk G."/>
            <person name="Buckel W."/>
            <person name="Daniel R."/>
        </authorList>
    </citation>
    <scope>NUCLEOTIDE SEQUENCE [LARGE SCALE GENOMIC DNA]</scope>
    <source>
        <strain evidence="3">X2</strain>
    </source>
</reference>
<evidence type="ECO:0000313" key="3">
    <source>
        <dbReference type="Proteomes" id="UP000068026"/>
    </source>
</evidence>
<dbReference type="KEGG" id="cpro:CPRO_18750"/>
<dbReference type="EMBL" id="CP014223">
    <property type="protein sequence ID" value="AMJ41457.1"/>
    <property type="molecule type" value="Genomic_DNA"/>
</dbReference>
<dbReference type="Pfam" id="PF05973">
    <property type="entry name" value="Gp49"/>
    <property type="match status" value="1"/>
</dbReference>
<organism evidence="2 4">
    <name type="scientific">Anaerotignum propionicum DSM 1682</name>
    <dbReference type="NCBI Taxonomy" id="991789"/>
    <lineage>
        <taxon>Bacteria</taxon>
        <taxon>Bacillati</taxon>
        <taxon>Bacillota</taxon>
        <taxon>Clostridia</taxon>
        <taxon>Lachnospirales</taxon>
        <taxon>Anaerotignaceae</taxon>
        <taxon>Anaerotignum</taxon>
    </lineage>
</organism>
<proteinExistence type="predicted"/>
<dbReference type="InterPro" id="IPR009241">
    <property type="entry name" value="HigB-like"/>
</dbReference>
<evidence type="ECO:0000313" key="1">
    <source>
        <dbReference type="EMBL" id="AMJ41457.1"/>
    </source>
</evidence>
<evidence type="ECO:0000313" key="4">
    <source>
        <dbReference type="Proteomes" id="UP000184204"/>
    </source>
</evidence>
<sequence>MTDFEIEFYKNQNGDVPVKDFVLSLDTKMRAKMLRCIEILRKNGNDLREPYTKPLGNGIFELRAKQGSDISRVLYFFVIGRKIVLTNGFIKKTPKTPPKEIDLAEKYRKDYLEKNGKEL</sequence>
<reference evidence="4" key="4">
    <citation type="submission" date="2016-11" db="EMBL/GenBank/DDBJ databases">
        <authorList>
            <person name="Jaros S."/>
            <person name="Januszkiewicz K."/>
            <person name="Wedrychowicz H."/>
        </authorList>
    </citation>
    <scope>NUCLEOTIDE SEQUENCE [LARGE SCALE GENOMIC DNA]</scope>
    <source>
        <strain evidence="4">DSM 1682</strain>
    </source>
</reference>
<reference evidence="2" key="3">
    <citation type="submission" date="2016-11" db="EMBL/GenBank/DDBJ databases">
        <authorList>
            <person name="Varghese N."/>
            <person name="Submissions S."/>
        </authorList>
    </citation>
    <scope>NUCLEOTIDE SEQUENCE</scope>
    <source>
        <strain evidence="2">DSM 1682</strain>
    </source>
</reference>
<protein>
    <submittedName>
        <fullName evidence="2">Phage-related protein</fullName>
    </submittedName>
</protein>
<gene>
    <name evidence="1" type="ORF">CPRO_18750</name>
    <name evidence="2" type="ORF">SAMN02745151_01474</name>
</gene>
<dbReference type="AlphaFoldDB" id="A0A0X1U933"/>
<accession>A0A0X1U933</accession>
<keyword evidence="3" id="KW-1185">Reference proteome</keyword>
<dbReference type="RefSeq" id="WP_066050728.1">
    <property type="nucleotide sequence ID" value="NZ_CP014223.1"/>
</dbReference>
<dbReference type="Proteomes" id="UP000184204">
    <property type="component" value="Unassembled WGS sequence"/>
</dbReference>
<dbReference type="Proteomes" id="UP000068026">
    <property type="component" value="Chromosome"/>
</dbReference>
<name>A0A0X1U933_ANAPI</name>
<dbReference type="EMBL" id="FQUA01000005">
    <property type="protein sequence ID" value="SHE68915.1"/>
    <property type="molecule type" value="Genomic_DNA"/>
</dbReference>